<reference evidence="2 3" key="1">
    <citation type="submission" date="2023-03" db="EMBL/GenBank/DDBJ databases">
        <title>High recombination rates correlate with genetic variation in Cardiocondyla obscurior ants.</title>
        <authorList>
            <person name="Errbii M."/>
        </authorList>
    </citation>
    <scope>NUCLEOTIDE SEQUENCE [LARGE SCALE GENOMIC DNA]</scope>
    <source>
        <strain evidence="2">Alpha-2009</strain>
        <tissue evidence="2">Whole body</tissue>
    </source>
</reference>
<proteinExistence type="predicted"/>
<dbReference type="AlphaFoldDB" id="A0AAW2EM92"/>
<organism evidence="2 3">
    <name type="scientific">Cardiocondyla obscurior</name>
    <dbReference type="NCBI Taxonomy" id="286306"/>
    <lineage>
        <taxon>Eukaryota</taxon>
        <taxon>Metazoa</taxon>
        <taxon>Ecdysozoa</taxon>
        <taxon>Arthropoda</taxon>
        <taxon>Hexapoda</taxon>
        <taxon>Insecta</taxon>
        <taxon>Pterygota</taxon>
        <taxon>Neoptera</taxon>
        <taxon>Endopterygota</taxon>
        <taxon>Hymenoptera</taxon>
        <taxon>Apocrita</taxon>
        <taxon>Aculeata</taxon>
        <taxon>Formicoidea</taxon>
        <taxon>Formicidae</taxon>
        <taxon>Myrmicinae</taxon>
        <taxon>Cardiocondyla</taxon>
    </lineage>
</organism>
<dbReference type="Proteomes" id="UP001430953">
    <property type="component" value="Unassembled WGS sequence"/>
</dbReference>
<feature type="region of interest" description="Disordered" evidence="1">
    <location>
        <begin position="19"/>
        <end position="53"/>
    </location>
</feature>
<sequence>MLINLTAIHCRLMRACSRKEKGRKRAGDKRGKKDKDGHSLYRKSTSISLGTARCHTQPIGRITMAGRTKSDSEIETWKSDRYSERATTCIDREYFPLTIFYRRNSGPVDRPGFARRASCHCRGSN</sequence>
<keyword evidence="3" id="KW-1185">Reference proteome</keyword>
<protein>
    <submittedName>
        <fullName evidence="2">Uncharacterized protein</fullName>
    </submittedName>
</protein>
<dbReference type="EMBL" id="JADYXP020000020">
    <property type="protein sequence ID" value="KAL0104403.1"/>
    <property type="molecule type" value="Genomic_DNA"/>
</dbReference>
<evidence type="ECO:0000313" key="2">
    <source>
        <dbReference type="EMBL" id="KAL0104403.1"/>
    </source>
</evidence>
<accession>A0AAW2EM92</accession>
<name>A0AAW2EM92_9HYME</name>
<feature type="compositionally biased region" description="Basic and acidic residues" evidence="1">
    <location>
        <begin position="28"/>
        <end position="39"/>
    </location>
</feature>
<evidence type="ECO:0000256" key="1">
    <source>
        <dbReference type="SAM" id="MobiDB-lite"/>
    </source>
</evidence>
<gene>
    <name evidence="2" type="ORF">PUN28_017254</name>
</gene>
<comment type="caution">
    <text evidence="2">The sequence shown here is derived from an EMBL/GenBank/DDBJ whole genome shotgun (WGS) entry which is preliminary data.</text>
</comment>
<evidence type="ECO:0000313" key="3">
    <source>
        <dbReference type="Proteomes" id="UP001430953"/>
    </source>
</evidence>